<dbReference type="InterPro" id="IPR014777">
    <property type="entry name" value="4pyrrole_Mease_sub1"/>
</dbReference>
<dbReference type="EMBL" id="JAOSHN010000007">
    <property type="protein sequence ID" value="MCU7379969.1"/>
    <property type="molecule type" value="Genomic_DNA"/>
</dbReference>
<dbReference type="PIRSF" id="PIRSF036427">
    <property type="entry name" value="Precrrn-2_mtase"/>
    <property type="match status" value="1"/>
</dbReference>
<accession>A0A9J6QWV1</accession>
<dbReference type="NCBIfam" id="TIGR01467">
    <property type="entry name" value="cobI_cbiL"/>
    <property type="match status" value="1"/>
</dbReference>
<keyword evidence="11" id="KW-1185">Reference proteome</keyword>
<dbReference type="GO" id="GO:0032259">
    <property type="term" value="P:methylation"/>
    <property type="evidence" value="ECO:0007669"/>
    <property type="project" value="UniProtKB-KW"/>
</dbReference>
<name>A0A9J6QWV1_9FIRM</name>
<dbReference type="AlphaFoldDB" id="A0A9J6QWV1"/>
<dbReference type="EC" id="2.1.1.130" evidence="10"/>
<dbReference type="RefSeq" id="WP_148394612.1">
    <property type="nucleotide sequence ID" value="NZ_JAJAGH010000003.1"/>
</dbReference>
<dbReference type="InterPro" id="IPR014776">
    <property type="entry name" value="4pyrrole_Mease_sub2"/>
</dbReference>
<protein>
    <submittedName>
        <fullName evidence="10">Precorrin-2 C(20)-methyltransferase</fullName>
        <ecNumber evidence="10">2.1.1.130</ecNumber>
    </submittedName>
</protein>
<proteinExistence type="inferred from homology"/>
<feature type="domain" description="Tetrapyrrole methylase" evidence="9">
    <location>
        <begin position="3"/>
        <end position="209"/>
    </location>
</feature>
<dbReference type="GO" id="GO:0009236">
    <property type="term" value="P:cobalamin biosynthetic process"/>
    <property type="evidence" value="ECO:0007669"/>
    <property type="project" value="UniProtKB-UniRule"/>
</dbReference>
<comment type="similarity">
    <text evidence="2 7 8">Belongs to the precorrin methyltransferase family.</text>
</comment>
<dbReference type="InterPro" id="IPR003043">
    <property type="entry name" value="Uropor_MeTrfase_CS"/>
</dbReference>
<organism evidence="10 11">
    <name type="scientific">Hominibacterium faecale</name>
    <dbReference type="NCBI Taxonomy" id="2839743"/>
    <lineage>
        <taxon>Bacteria</taxon>
        <taxon>Bacillati</taxon>
        <taxon>Bacillota</taxon>
        <taxon>Clostridia</taxon>
        <taxon>Peptostreptococcales</taxon>
        <taxon>Anaerovoracaceae</taxon>
        <taxon>Hominibacterium</taxon>
    </lineage>
</organism>
<evidence type="ECO:0000256" key="8">
    <source>
        <dbReference type="RuleBase" id="RU003960"/>
    </source>
</evidence>
<reference evidence="10" key="1">
    <citation type="submission" date="2022-09" db="EMBL/GenBank/DDBJ databases">
        <title>Culturomic study of gut microbiota in children with autism spectrum disorder.</title>
        <authorList>
            <person name="Efimov B.A."/>
            <person name="Chaplin A.V."/>
            <person name="Sokolova S.R."/>
            <person name="Pikina A.P."/>
            <person name="Korzhanova M."/>
            <person name="Belova V."/>
            <person name="Korostin D."/>
        </authorList>
    </citation>
    <scope>NUCLEOTIDE SEQUENCE</scope>
    <source>
        <strain evidence="10">ASD5510</strain>
    </source>
</reference>
<dbReference type="CDD" id="cd11645">
    <property type="entry name" value="Precorrin_2_C20_MT"/>
    <property type="match status" value="1"/>
</dbReference>
<evidence type="ECO:0000313" key="11">
    <source>
        <dbReference type="Proteomes" id="UP001065549"/>
    </source>
</evidence>
<evidence type="ECO:0000259" key="9">
    <source>
        <dbReference type="Pfam" id="PF00590"/>
    </source>
</evidence>
<evidence type="ECO:0000256" key="7">
    <source>
        <dbReference type="PIRNR" id="PIRNR036427"/>
    </source>
</evidence>
<keyword evidence="5 8" id="KW-0808">Transferase</keyword>
<dbReference type="Proteomes" id="UP001065549">
    <property type="component" value="Unassembled WGS sequence"/>
</dbReference>
<dbReference type="GO" id="GO:0030788">
    <property type="term" value="F:precorrin-2 C20-methyltransferase activity"/>
    <property type="evidence" value="ECO:0007669"/>
    <property type="project" value="UniProtKB-EC"/>
</dbReference>
<dbReference type="SUPFAM" id="SSF53790">
    <property type="entry name" value="Tetrapyrrole methylase"/>
    <property type="match status" value="1"/>
</dbReference>
<dbReference type="InterPro" id="IPR012382">
    <property type="entry name" value="CobI/CbiL"/>
</dbReference>
<dbReference type="InterPro" id="IPR035996">
    <property type="entry name" value="4pyrrol_Methylase_sf"/>
</dbReference>
<dbReference type="InterPro" id="IPR000878">
    <property type="entry name" value="4pyrrol_Mease"/>
</dbReference>
<keyword evidence="6" id="KW-0949">S-adenosyl-L-methionine</keyword>
<evidence type="ECO:0000256" key="1">
    <source>
        <dbReference type="ARBA" id="ARBA00004953"/>
    </source>
</evidence>
<evidence type="ECO:0000256" key="5">
    <source>
        <dbReference type="ARBA" id="ARBA00022679"/>
    </source>
</evidence>
<gene>
    <name evidence="10" type="primary">cobI</name>
    <name evidence="10" type="ORF">OBO34_16635</name>
</gene>
<evidence type="ECO:0000256" key="6">
    <source>
        <dbReference type="ARBA" id="ARBA00022691"/>
    </source>
</evidence>
<comment type="pathway">
    <text evidence="1">Cofactor biosynthesis; adenosylcobalamin biosynthesis.</text>
</comment>
<evidence type="ECO:0000256" key="3">
    <source>
        <dbReference type="ARBA" id="ARBA00022573"/>
    </source>
</evidence>
<evidence type="ECO:0000256" key="2">
    <source>
        <dbReference type="ARBA" id="ARBA00005879"/>
    </source>
</evidence>
<dbReference type="Pfam" id="PF00590">
    <property type="entry name" value="TP_methylase"/>
    <property type="match status" value="1"/>
</dbReference>
<dbReference type="Gene3D" id="3.30.950.10">
    <property type="entry name" value="Methyltransferase, Cobalt-precorrin-4 Transmethylase, Domain 2"/>
    <property type="match status" value="1"/>
</dbReference>
<dbReference type="Gene3D" id="3.40.1010.10">
    <property type="entry name" value="Cobalt-precorrin-4 Transmethylase, Domain 1"/>
    <property type="match status" value="1"/>
</dbReference>
<keyword evidence="3" id="KW-0169">Cobalamin biosynthesis</keyword>
<evidence type="ECO:0000313" key="10">
    <source>
        <dbReference type="EMBL" id="MCU7379969.1"/>
    </source>
</evidence>
<dbReference type="InterPro" id="IPR006364">
    <property type="entry name" value="CobI/CbiL/CobIJ_dom"/>
</dbReference>
<dbReference type="PANTHER" id="PTHR43467">
    <property type="entry name" value="COBALT-PRECORRIN-2 C(20)-METHYLTRANSFERASE"/>
    <property type="match status" value="1"/>
</dbReference>
<evidence type="ECO:0000256" key="4">
    <source>
        <dbReference type="ARBA" id="ARBA00022603"/>
    </source>
</evidence>
<comment type="caution">
    <text evidence="10">The sequence shown here is derived from an EMBL/GenBank/DDBJ whole genome shotgun (WGS) entry which is preliminary data.</text>
</comment>
<sequence length="229" mass="24963">MATLYGLGVGPGDPELMTLKTVRLIKESDIIAIPQSGQDVNTAYAIAKKAVPQIEEKEIARIAMPMTRDQQALDASHDAAARRIIDYLDHGKNVAFLTLGDPSIYSTYTYIHKRVLASGRQAQMVPGIPSFCAVSARLNEPLAEAGQALHIIPASYKALDTCMELEGTKVLMKSGKAVGEIKDMICGQPHRWSAKMVERCGMEGERAFHSADEINTQAGYFSIIVVKDK</sequence>
<keyword evidence="4 8" id="KW-0489">Methyltransferase</keyword>
<dbReference type="PANTHER" id="PTHR43467:SF2">
    <property type="entry name" value="COBALT-PRECORRIN-2 C(20)-METHYLTRANSFERASE"/>
    <property type="match status" value="1"/>
</dbReference>
<dbReference type="PROSITE" id="PS00840">
    <property type="entry name" value="SUMT_2"/>
    <property type="match status" value="1"/>
</dbReference>